<dbReference type="InterPro" id="IPR015955">
    <property type="entry name" value="Lactate_DH/Glyco_Ohase_4_C"/>
</dbReference>
<dbReference type="PRINTS" id="PR00086">
    <property type="entry name" value="LLDHDRGNASE"/>
</dbReference>
<evidence type="ECO:0000256" key="6">
    <source>
        <dbReference type="RuleBase" id="RU003369"/>
    </source>
</evidence>
<keyword evidence="2 6" id="KW-0560">Oxidoreductase</keyword>
<evidence type="ECO:0000313" key="10">
    <source>
        <dbReference type="Proteomes" id="UP000242754"/>
    </source>
</evidence>
<evidence type="ECO:0000256" key="4">
    <source>
        <dbReference type="PIRSR" id="PIRSR000102-1"/>
    </source>
</evidence>
<gene>
    <name evidence="9" type="ORF">Tpal_1868</name>
</gene>
<dbReference type="AlphaFoldDB" id="A0A143YT74"/>
<proteinExistence type="inferred from homology"/>
<dbReference type="InterPro" id="IPR022383">
    <property type="entry name" value="Lactate/malate_DH_C"/>
</dbReference>
<organism evidence="9 10">
    <name type="scientific">Trichococcus palustris</name>
    <dbReference type="NCBI Taxonomy" id="140314"/>
    <lineage>
        <taxon>Bacteria</taxon>
        <taxon>Bacillati</taxon>
        <taxon>Bacillota</taxon>
        <taxon>Bacilli</taxon>
        <taxon>Lactobacillales</taxon>
        <taxon>Carnobacteriaceae</taxon>
        <taxon>Trichococcus</taxon>
    </lineage>
</organism>
<evidence type="ECO:0000256" key="3">
    <source>
        <dbReference type="ARBA" id="ARBA00023027"/>
    </source>
</evidence>
<feature type="binding site" evidence="5">
    <location>
        <begin position="10"/>
        <end position="15"/>
    </location>
    <ligand>
        <name>NAD(+)</name>
        <dbReference type="ChEBI" id="CHEBI:57540"/>
    </ligand>
</feature>
<dbReference type="PANTHER" id="PTHR43128">
    <property type="entry name" value="L-2-HYDROXYCARBOXYLATE DEHYDROGENASE (NAD(P)(+))"/>
    <property type="match status" value="1"/>
</dbReference>
<feature type="domain" description="Lactate/malate dehydrogenase C-terminal" evidence="8">
    <location>
        <begin position="152"/>
        <end position="315"/>
    </location>
</feature>
<dbReference type="Proteomes" id="UP000242754">
    <property type="component" value="Unassembled WGS sequence"/>
</dbReference>
<sequence>MRQTKLVVIGVGHVGSQVLTDCSHLNLFSDIALIDVQQNVAKGEALDHRHALAASYRTNSKIYAGDYADCADADVIIISAGVSEKPRPGEDMPPRALMGKENAAEIRKVMHGITQHTKDAVLILITNPVDTITYIAENEFHYPKGKIFGTGTTLDTFRYRQIVAGHYGVDPKEVSGFIVGEHGSTAFPAFSSTTVGGLTLPQCEELLPQAEPFDAAFVQQEVVHTASDVFNWKGWTNSGIGEVAAALARAVMLNEKSIFPVTATVDGLYNCNGEAAFSMPCIIGRNGLEKQIELPLNAEEYEKLQLSIKDIQNTLQYVQ</sequence>
<evidence type="ECO:0000259" key="8">
    <source>
        <dbReference type="Pfam" id="PF02866"/>
    </source>
</evidence>
<dbReference type="GO" id="GO:0006089">
    <property type="term" value="P:lactate metabolic process"/>
    <property type="evidence" value="ECO:0007669"/>
    <property type="project" value="TreeGrafter"/>
</dbReference>
<feature type="binding site" evidence="5">
    <location>
        <begin position="125"/>
        <end position="127"/>
    </location>
    <ligand>
        <name>NAD(+)</name>
        <dbReference type="ChEBI" id="CHEBI:57540"/>
    </ligand>
</feature>
<evidence type="ECO:0000256" key="1">
    <source>
        <dbReference type="ARBA" id="ARBA00006054"/>
    </source>
</evidence>
<protein>
    <submittedName>
        <fullName evidence="9">L-lactate/malate dehydrogenase</fullName>
    </submittedName>
</protein>
<evidence type="ECO:0000256" key="5">
    <source>
        <dbReference type="PIRSR" id="PIRSR000102-3"/>
    </source>
</evidence>
<dbReference type="InterPro" id="IPR001236">
    <property type="entry name" value="Lactate/malate_DH_N"/>
</dbReference>
<dbReference type="SUPFAM" id="SSF56327">
    <property type="entry name" value="LDH C-terminal domain-like"/>
    <property type="match status" value="1"/>
</dbReference>
<keyword evidence="10" id="KW-1185">Reference proteome</keyword>
<evidence type="ECO:0000256" key="2">
    <source>
        <dbReference type="ARBA" id="ARBA00023002"/>
    </source>
</evidence>
<dbReference type="GO" id="GO:0004459">
    <property type="term" value="F:L-lactate dehydrogenase (NAD+) activity"/>
    <property type="evidence" value="ECO:0007669"/>
    <property type="project" value="TreeGrafter"/>
</dbReference>
<evidence type="ECO:0000313" key="9">
    <source>
        <dbReference type="EMBL" id="CZQ95278.1"/>
    </source>
</evidence>
<name>A0A143YT74_9LACT</name>
<dbReference type="Pfam" id="PF00056">
    <property type="entry name" value="Ldh_1_N"/>
    <property type="match status" value="1"/>
</dbReference>
<dbReference type="SUPFAM" id="SSF51735">
    <property type="entry name" value="NAD(P)-binding Rossmann-fold domains"/>
    <property type="match status" value="1"/>
</dbReference>
<dbReference type="PIRSF" id="PIRSF000102">
    <property type="entry name" value="Lac_mal_DH"/>
    <property type="match status" value="1"/>
</dbReference>
<comment type="similarity">
    <text evidence="1">Belongs to the LDH/MDH superfamily. LDH family.</text>
</comment>
<reference evidence="9 10" key="1">
    <citation type="submission" date="2016-02" db="EMBL/GenBank/DDBJ databases">
        <authorList>
            <person name="Wen L."/>
            <person name="He K."/>
            <person name="Yang H."/>
        </authorList>
    </citation>
    <scope>NUCLEOTIDE SEQUENCE [LARGE SCALE GENOMIC DNA]</scope>
    <source>
        <strain evidence="9">Trichococcus palustris</strain>
    </source>
</reference>
<feature type="binding site" evidence="5">
    <location>
        <position position="102"/>
    </location>
    <ligand>
        <name>NAD(+)</name>
        <dbReference type="ChEBI" id="CHEBI:57540"/>
    </ligand>
</feature>
<dbReference type="EMBL" id="FJNE01000005">
    <property type="protein sequence ID" value="CZQ95278.1"/>
    <property type="molecule type" value="Genomic_DNA"/>
</dbReference>
<evidence type="ECO:0000259" key="7">
    <source>
        <dbReference type="Pfam" id="PF00056"/>
    </source>
</evidence>
<dbReference type="Pfam" id="PF02866">
    <property type="entry name" value="Ldh_1_C"/>
    <property type="match status" value="1"/>
</dbReference>
<dbReference type="Gene3D" id="3.90.110.10">
    <property type="entry name" value="Lactate dehydrogenase/glycoside hydrolase, family 4, C-terminal"/>
    <property type="match status" value="1"/>
</dbReference>
<dbReference type="Gene3D" id="3.40.50.720">
    <property type="entry name" value="NAD(P)-binding Rossmann-like Domain"/>
    <property type="match status" value="1"/>
</dbReference>
<accession>A0A143YT74</accession>
<dbReference type="STRING" id="140314.SAMN04488076_109112"/>
<dbReference type="InterPro" id="IPR036291">
    <property type="entry name" value="NAD(P)-bd_dom_sf"/>
</dbReference>
<dbReference type="RefSeq" id="WP_087033432.1">
    <property type="nucleotide sequence ID" value="NZ_FJNE01000005.1"/>
</dbReference>
<dbReference type="InterPro" id="IPR001557">
    <property type="entry name" value="L-lactate/malate_DH"/>
</dbReference>
<keyword evidence="3 5" id="KW-0520">NAD</keyword>
<feature type="domain" description="Lactate/malate dehydrogenase N-terminal" evidence="7">
    <location>
        <begin position="4"/>
        <end position="149"/>
    </location>
</feature>
<feature type="active site" description="Proton acceptor" evidence="4">
    <location>
        <position position="182"/>
    </location>
</feature>
<feature type="binding site" evidence="5">
    <location>
        <position position="35"/>
    </location>
    <ligand>
        <name>NAD(+)</name>
        <dbReference type="ChEBI" id="CHEBI:57540"/>
    </ligand>
</feature>
<dbReference type="PANTHER" id="PTHR43128:SF16">
    <property type="entry name" value="L-LACTATE DEHYDROGENASE"/>
    <property type="match status" value="1"/>
</dbReference>
<dbReference type="OrthoDB" id="9802969at2"/>